<evidence type="ECO:0000313" key="3">
    <source>
        <dbReference type="Proteomes" id="UP000249828"/>
    </source>
</evidence>
<comment type="caution">
    <text evidence="2">The sequence shown here is derived from an EMBL/GenBank/DDBJ whole genome shotgun (WGS) entry which is preliminary data.</text>
</comment>
<evidence type="ECO:0000256" key="1">
    <source>
        <dbReference type="SAM" id="Coils"/>
    </source>
</evidence>
<evidence type="ECO:0000313" key="2">
    <source>
        <dbReference type="EMBL" id="PZL72185.1"/>
    </source>
</evidence>
<keyword evidence="3" id="KW-1185">Reference proteome</keyword>
<dbReference type="EMBL" id="PIEU01000088">
    <property type="protein sequence ID" value="PZL72185.1"/>
    <property type="molecule type" value="Genomic_DNA"/>
</dbReference>
<keyword evidence="1" id="KW-0175">Coiled coil</keyword>
<reference evidence="2 3" key="1">
    <citation type="submission" date="2017-11" db="EMBL/GenBank/DDBJ databases">
        <title>Draft genome sequence of Enterococcus plantarum TRW2 strain isolated from lettuce.</title>
        <authorList>
            <person name="Kim E.B."/>
            <person name="Marco M.L."/>
            <person name="Williams T.R."/>
            <person name="You I.H."/>
        </authorList>
    </citation>
    <scope>NUCLEOTIDE SEQUENCE [LARGE SCALE GENOMIC DNA]</scope>
    <source>
        <strain evidence="2 3">TRW2</strain>
    </source>
</reference>
<sequence>MNVKTMIISIGLVLVCGVLFYQRSTAQDLKKQVVKQEQTISQLEKQVKEKETIIEELPEVQEEKQKNDGQVFNEQFLEAYFTYKDLETREAFSVPMLTKACSEELKLGVYDKDFPAKSYLVSHESYYANEKENELVSLNSVEVTTIMNQVQTTTTSTYRINLKKISGNWLIDRVEFLGSQIK</sequence>
<dbReference type="RefSeq" id="WP_111248269.1">
    <property type="nucleotide sequence ID" value="NZ_PIEU01000088.1"/>
</dbReference>
<organism evidence="2 3">
    <name type="scientific">Enterococcus plantarum</name>
    <dbReference type="NCBI Taxonomy" id="1077675"/>
    <lineage>
        <taxon>Bacteria</taxon>
        <taxon>Bacillati</taxon>
        <taxon>Bacillota</taxon>
        <taxon>Bacilli</taxon>
        <taxon>Lactobacillales</taxon>
        <taxon>Enterococcaceae</taxon>
        <taxon>Enterococcus</taxon>
    </lineage>
</organism>
<name>A0A2W4B7Y4_9ENTE</name>
<feature type="coiled-coil region" evidence="1">
    <location>
        <begin position="26"/>
        <end position="63"/>
    </location>
</feature>
<dbReference type="AlphaFoldDB" id="A0A2W4B7Y4"/>
<gene>
    <name evidence="2" type="ORF">CI088_11305</name>
</gene>
<dbReference type="Proteomes" id="UP000249828">
    <property type="component" value="Unassembled WGS sequence"/>
</dbReference>
<accession>A0A2W4B7Y4</accession>
<proteinExistence type="predicted"/>
<protein>
    <submittedName>
        <fullName evidence="2">Uncharacterized protein</fullName>
    </submittedName>
</protein>